<evidence type="ECO:0000259" key="7">
    <source>
        <dbReference type="Pfam" id="PF17827"/>
    </source>
</evidence>
<proteinExistence type="inferred from homology"/>
<feature type="domain" description="Methyltransferase small" evidence="6">
    <location>
        <begin position="97"/>
        <end position="194"/>
    </location>
</feature>
<feature type="binding site" evidence="5">
    <location>
        <position position="143"/>
    </location>
    <ligand>
        <name>S-adenosyl-L-methionine</name>
        <dbReference type="ChEBI" id="CHEBI:59789"/>
    </ligand>
</feature>
<dbReference type="Pfam" id="PF17827">
    <property type="entry name" value="PrmC_N"/>
    <property type="match status" value="1"/>
</dbReference>
<keyword evidence="9" id="KW-1185">Reference proteome</keyword>
<evidence type="ECO:0000256" key="3">
    <source>
        <dbReference type="ARBA" id="ARBA00022691"/>
    </source>
</evidence>
<dbReference type="Pfam" id="PF05175">
    <property type="entry name" value="MTS"/>
    <property type="match status" value="1"/>
</dbReference>
<dbReference type="SUPFAM" id="SSF53335">
    <property type="entry name" value="S-adenosyl-L-methionine-dependent methyltransferases"/>
    <property type="match status" value="1"/>
</dbReference>
<dbReference type="Gene3D" id="1.10.8.10">
    <property type="entry name" value="DNA helicase RuvA subunit, C-terminal domain"/>
    <property type="match status" value="1"/>
</dbReference>
<name>D9S009_THEOJ</name>
<dbReference type="InterPro" id="IPR040758">
    <property type="entry name" value="PrmC_N"/>
</dbReference>
<dbReference type="STRING" id="555079.Toce_2071"/>
<comment type="catalytic activity">
    <reaction evidence="4 5">
        <text>L-glutaminyl-[peptide chain release factor] + S-adenosyl-L-methionine = N(5)-methyl-L-glutaminyl-[peptide chain release factor] + S-adenosyl-L-homocysteine + H(+)</text>
        <dbReference type="Rhea" id="RHEA:42896"/>
        <dbReference type="Rhea" id="RHEA-COMP:10271"/>
        <dbReference type="Rhea" id="RHEA-COMP:10272"/>
        <dbReference type="ChEBI" id="CHEBI:15378"/>
        <dbReference type="ChEBI" id="CHEBI:30011"/>
        <dbReference type="ChEBI" id="CHEBI:57856"/>
        <dbReference type="ChEBI" id="CHEBI:59789"/>
        <dbReference type="ChEBI" id="CHEBI:61891"/>
        <dbReference type="EC" id="2.1.1.297"/>
    </reaction>
</comment>
<evidence type="ECO:0000256" key="4">
    <source>
        <dbReference type="ARBA" id="ARBA00048391"/>
    </source>
</evidence>
<dbReference type="EMBL" id="CP002131">
    <property type="protein sequence ID" value="ADL08786.1"/>
    <property type="molecule type" value="Genomic_DNA"/>
</dbReference>
<dbReference type="InterPro" id="IPR002052">
    <property type="entry name" value="DNA_methylase_N6_adenine_CS"/>
</dbReference>
<sequence length="290" mass="31740">MNVKEALDYGRKRLTTAGVESPSLDAEVILANVLGVRRIDLFIHPERRLCAEEIRTYRALVEKRSSRVPVAYITGSKEFFTLDFHVREGVLIPRPETEFLVEEILRRISWVTKPKVVELCCGSGAVAVSVAFFKKDAVVYASDISETAGDVTLLNAVKHGVEDRVLFLKGDLWEPFEAEGLGDFDVVAANPPYIPSGEIENLPEDVKYEPRVALDGGPDGLKFYRRIIAGAPRFLKPGGSIVLEFGKDQAGQIADLLKRAGFGGIKILKDYAGLERVIAASLHAGDGSIG</sequence>
<dbReference type="InterPro" id="IPR050320">
    <property type="entry name" value="N5-glutamine_MTase"/>
</dbReference>
<evidence type="ECO:0000313" key="8">
    <source>
        <dbReference type="EMBL" id="ADL08786.1"/>
    </source>
</evidence>
<comment type="function">
    <text evidence="5">Methylates the class 1 translation termination release factors RF1/PrfA and RF2/PrfB on the glutamine residue of the universally conserved GGQ motif.</text>
</comment>
<dbReference type="eggNOG" id="COG2890">
    <property type="taxonomic scope" value="Bacteria"/>
</dbReference>
<dbReference type="GO" id="GO:0102559">
    <property type="term" value="F:peptide chain release factor N(5)-glutamine methyltransferase activity"/>
    <property type="evidence" value="ECO:0007669"/>
    <property type="project" value="UniProtKB-EC"/>
</dbReference>
<evidence type="ECO:0000256" key="2">
    <source>
        <dbReference type="ARBA" id="ARBA00022679"/>
    </source>
</evidence>
<dbReference type="RefSeq" id="WP_013276797.1">
    <property type="nucleotide sequence ID" value="NC_014377.1"/>
</dbReference>
<dbReference type="OrthoDB" id="9784805at2"/>
<dbReference type="Gene3D" id="3.40.50.150">
    <property type="entry name" value="Vaccinia Virus protein VP39"/>
    <property type="match status" value="1"/>
</dbReference>
<dbReference type="InterPro" id="IPR019874">
    <property type="entry name" value="RF_methyltr_PrmC"/>
</dbReference>
<dbReference type="NCBIfam" id="TIGR00536">
    <property type="entry name" value="hemK_fam"/>
    <property type="match status" value="1"/>
</dbReference>
<dbReference type="PANTHER" id="PTHR18895:SF74">
    <property type="entry name" value="MTRF1L RELEASE FACTOR GLUTAMINE METHYLTRANSFERASE"/>
    <property type="match status" value="1"/>
</dbReference>
<gene>
    <name evidence="5" type="primary">prmC</name>
    <name evidence="8" type="ordered locus">Toce_2071</name>
</gene>
<dbReference type="InterPro" id="IPR004556">
    <property type="entry name" value="HemK-like"/>
</dbReference>
<dbReference type="GO" id="GO:0003676">
    <property type="term" value="F:nucleic acid binding"/>
    <property type="evidence" value="ECO:0007669"/>
    <property type="project" value="InterPro"/>
</dbReference>
<dbReference type="NCBIfam" id="TIGR03534">
    <property type="entry name" value="RF_mod_PrmC"/>
    <property type="match status" value="1"/>
</dbReference>
<dbReference type="HAMAP" id="MF_02126">
    <property type="entry name" value="RF_methyltr_PrmC"/>
    <property type="match status" value="1"/>
</dbReference>
<dbReference type="InterPro" id="IPR029063">
    <property type="entry name" value="SAM-dependent_MTases_sf"/>
</dbReference>
<dbReference type="CDD" id="cd02440">
    <property type="entry name" value="AdoMet_MTases"/>
    <property type="match status" value="1"/>
</dbReference>
<dbReference type="PANTHER" id="PTHR18895">
    <property type="entry name" value="HEMK METHYLTRANSFERASE"/>
    <property type="match status" value="1"/>
</dbReference>
<comment type="caution">
    <text evidence="5">Lacks conserved residue(s) required for the propagation of feature annotation.</text>
</comment>
<dbReference type="HOGENOM" id="CLU_018398_3_1_9"/>
<evidence type="ECO:0000259" key="6">
    <source>
        <dbReference type="Pfam" id="PF05175"/>
    </source>
</evidence>
<evidence type="ECO:0000256" key="1">
    <source>
        <dbReference type="ARBA" id="ARBA00022603"/>
    </source>
</evidence>
<organism evidence="8 9">
    <name type="scientific">Thermosediminibacter oceani (strain ATCC BAA-1034 / DSM 16646 / JW/IW-1228P)</name>
    <dbReference type="NCBI Taxonomy" id="555079"/>
    <lineage>
        <taxon>Bacteria</taxon>
        <taxon>Bacillati</taxon>
        <taxon>Bacillota</taxon>
        <taxon>Clostridia</taxon>
        <taxon>Thermosediminibacterales</taxon>
        <taxon>Thermosediminibacteraceae</taxon>
        <taxon>Thermosediminibacter</taxon>
    </lineage>
</organism>
<protein>
    <recommendedName>
        <fullName evidence="5">Release factor glutamine methyltransferase</fullName>
        <shortName evidence="5">RF MTase</shortName>
        <ecNumber evidence="5">2.1.1.297</ecNumber>
    </recommendedName>
    <alternativeName>
        <fullName evidence="5">N5-glutamine methyltransferase PrmC</fullName>
    </alternativeName>
    <alternativeName>
        <fullName evidence="5">Protein-(glutamine-N5) MTase PrmC</fullName>
    </alternativeName>
    <alternativeName>
        <fullName evidence="5">Protein-glutamine N-methyltransferase PrmC</fullName>
    </alternativeName>
</protein>
<keyword evidence="3 5" id="KW-0949">S-adenosyl-L-methionine</keyword>
<dbReference type="AlphaFoldDB" id="D9S009"/>
<dbReference type="EC" id="2.1.1.297" evidence="5"/>
<feature type="domain" description="Release factor glutamine methyltransferase N-terminal" evidence="7">
    <location>
        <begin position="5"/>
        <end position="75"/>
    </location>
</feature>
<reference evidence="8 9" key="1">
    <citation type="journal article" date="2010" name="Stand. Genomic Sci.">
        <title>Complete genome sequence of Thermosediminibacter oceani type strain (JW/IW-1228P).</title>
        <authorList>
            <person name="Pitluck S."/>
            <person name="Yasawong M."/>
            <person name="Munk C."/>
            <person name="Nolan M."/>
            <person name="Lapidus A."/>
            <person name="Lucas S."/>
            <person name="Glavina Del Rio T."/>
            <person name="Tice H."/>
            <person name="Cheng J.F."/>
            <person name="Bruce D."/>
            <person name="Detter C."/>
            <person name="Tapia R."/>
            <person name="Han C."/>
            <person name="Goodwin L."/>
            <person name="Liolios K."/>
            <person name="Ivanova N."/>
            <person name="Mavromatis K."/>
            <person name="Mikhailova N."/>
            <person name="Pati A."/>
            <person name="Chen A."/>
            <person name="Palaniappan K."/>
            <person name="Land M."/>
            <person name="Hauser L."/>
            <person name="Chang Y.J."/>
            <person name="Jeffries C.D."/>
            <person name="Rohde M."/>
            <person name="Spring S."/>
            <person name="Sikorski J."/>
            <person name="Goker M."/>
            <person name="Woyke T."/>
            <person name="Bristow J."/>
            <person name="Eisen J.A."/>
            <person name="Markowitz V."/>
            <person name="Hugenholtz P."/>
            <person name="Kyrpides N.C."/>
            <person name="Klenk H.P."/>
        </authorList>
    </citation>
    <scope>NUCLEOTIDE SEQUENCE [LARGE SCALE GENOMIC DNA]</scope>
    <source>
        <strain evidence="9">ATCC BAA-1034 / DSM 16646 / JW/IW-1228P</strain>
    </source>
</reference>
<feature type="binding site" evidence="5">
    <location>
        <position position="190"/>
    </location>
    <ligand>
        <name>S-adenosyl-L-methionine</name>
        <dbReference type="ChEBI" id="CHEBI:59789"/>
    </ligand>
</feature>
<evidence type="ECO:0000313" key="9">
    <source>
        <dbReference type="Proteomes" id="UP000000272"/>
    </source>
</evidence>
<keyword evidence="1 5" id="KW-0489">Methyltransferase</keyword>
<dbReference type="Proteomes" id="UP000000272">
    <property type="component" value="Chromosome"/>
</dbReference>
<dbReference type="InterPro" id="IPR007848">
    <property type="entry name" value="Small_mtfrase_dom"/>
</dbReference>
<evidence type="ECO:0000256" key="5">
    <source>
        <dbReference type="HAMAP-Rule" id="MF_02126"/>
    </source>
</evidence>
<dbReference type="KEGG" id="toc:Toce_2071"/>
<feature type="binding site" evidence="5">
    <location>
        <begin position="190"/>
        <end position="193"/>
    </location>
    <ligand>
        <name>substrate</name>
    </ligand>
</feature>
<comment type="similarity">
    <text evidence="5">Belongs to the protein N5-glutamine methyltransferase family. PrmC subfamily.</text>
</comment>
<dbReference type="GO" id="GO:0032259">
    <property type="term" value="P:methylation"/>
    <property type="evidence" value="ECO:0007669"/>
    <property type="project" value="UniProtKB-KW"/>
</dbReference>
<keyword evidence="2 5" id="KW-0808">Transferase</keyword>
<dbReference type="PROSITE" id="PS00092">
    <property type="entry name" value="N6_MTASE"/>
    <property type="match status" value="1"/>
</dbReference>
<accession>D9S009</accession>